<dbReference type="RefSeq" id="WP_151107706.1">
    <property type="nucleotide sequence ID" value="NZ_WAEM01000005.1"/>
</dbReference>
<dbReference type="Gene3D" id="2.170.130.10">
    <property type="entry name" value="TonB-dependent receptor, plug domain"/>
    <property type="match status" value="1"/>
</dbReference>
<dbReference type="PROSITE" id="PS52016">
    <property type="entry name" value="TONB_DEPENDENT_REC_3"/>
    <property type="match status" value="1"/>
</dbReference>
<dbReference type="InterPro" id="IPR012910">
    <property type="entry name" value="Plug_dom"/>
</dbReference>
<comment type="subcellular location">
    <subcellularLocation>
        <location evidence="1 7">Cell outer membrane</location>
        <topology evidence="1 7">Multi-pass membrane protein</topology>
    </subcellularLocation>
</comment>
<accession>A0A7J5AES0</accession>
<comment type="caution">
    <text evidence="10">The sequence shown here is derived from an EMBL/GenBank/DDBJ whole genome shotgun (WGS) entry which is preliminary data.</text>
</comment>
<feature type="domain" description="TonB-dependent receptor plug" evidence="8">
    <location>
        <begin position="134"/>
        <end position="221"/>
    </location>
</feature>
<keyword evidence="11" id="KW-1185">Reference proteome</keyword>
<evidence type="ECO:0000259" key="9">
    <source>
        <dbReference type="Pfam" id="PF14905"/>
    </source>
</evidence>
<dbReference type="Gene3D" id="2.60.40.1120">
    <property type="entry name" value="Carboxypeptidase-like, regulatory domain"/>
    <property type="match status" value="1"/>
</dbReference>
<dbReference type="AlphaFoldDB" id="A0A7J5AES0"/>
<sequence length="823" mass="92204">MSIKTLCFFYFILIVINTIAAQNGSIKGLVQDNQTLEPIEYASIAIINPITQLVVNGDLSNKTGSFLIKNIKPGNYKIKVYFVGYEELLLNNIIVVNNQNVQLGLIKLKIASQALDEVVVKGKKMNSSNKIDKQQYKASQFETAKGGSAIDVIKNLPSVTVNGQGDISLRGSNGFMVLVNGKPVLTDAATILSQLPANTIQNIELITAPSAKYDPDGKGGIINIVTTKGSTDGFALSANAMGGLASTDDYNNLEKPKRFGADITANYKKDKIDLSVTANYQRNDNNGYREGDAYTRDFDANTITRFPSNGERSFDKYNYSAKTALLYTANKNNSFNFGFYLGKKFQARRADLVYNNSTSDLTTDAVLSTFPYFNSNVQTKEGKFTLVNFDYTHTFSNASTLTASTLYEHANLHGNTINLNMDYPAKETVFQEVNNPYTNPISGFRFKLDYAIAIGEGKLESGYQYRNDKQDGTFGYTFNPEPVLPVDNSQFRGTAKTQNHINAVYSQYSGKSEKLNYIAGLRYEYAQREVILSTDINPYLLNFSNLFPSANLLYTFNDAWNAKVGYSKRVQRNNNSELNPIPEREHSETLEQGDPDLLPQFVDLAELGINHAFKKGTFFTTLYYQNIKNPIQRVNSVYNDTILNRVYTNAERARLFGLELGTNLKPKKWMSLYFGANIYNYKINGDLDILGETSTVNNSDWVYSLNANGTFNLDKNWSLTANVNYTSAKPTAQGEDSQFLSPNMSVKRTIMNGKASLGLQWQNVKFGDMITNQQRITTFGNDFYTTTNYIYETNVLLINFSYNFNKLSSKNKLPTSEFGEKEF</sequence>
<dbReference type="PANTHER" id="PTHR40980:SF4">
    <property type="entry name" value="TONB-DEPENDENT RECEPTOR-LIKE BETA-BARREL DOMAIN-CONTAINING PROTEIN"/>
    <property type="match status" value="1"/>
</dbReference>
<evidence type="ECO:0000259" key="8">
    <source>
        <dbReference type="Pfam" id="PF07715"/>
    </source>
</evidence>
<dbReference type="PANTHER" id="PTHR40980">
    <property type="entry name" value="PLUG DOMAIN-CONTAINING PROTEIN"/>
    <property type="match status" value="1"/>
</dbReference>
<dbReference type="EMBL" id="WAEM01000005">
    <property type="protein sequence ID" value="KAB1155479.1"/>
    <property type="molecule type" value="Genomic_DNA"/>
</dbReference>
<dbReference type="Pfam" id="PF14905">
    <property type="entry name" value="OMP_b-brl_3"/>
    <property type="match status" value="1"/>
</dbReference>
<dbReference type="InterPro" id="IPR039426">
    <property type="entry name" value="TonB-dep_rcpt-like"/>
</dbReference>
<protein>
    <submittedName>
        <fullName evidence="10">TonB-dependent receptor</fullName>
    </submittedName>
</protein>
<evidence type="ECO:0000256" key="5">
    <source>
        <dbReference type="ARBA" id="ARBA00023136"/>
    </source>
</evidence>
<keyword evidence="3 7" id="KW-1134">Transmembrane beta strand</keyword>
<evidence type="ECO:0000313" key="10">
    <source>
        <dbReference type="EMBL" id="KAB1155479.1"/>
    </source>
</evidence>
<name>A0A7J5AES0_9FLAO</name>
<evidence type="ECO:0000256" key="3">
    <source>
        <dbReference type="ARBA" id="ARBA00022452"/>
    </source>
</evidence>
<organism evidence="10 11">
    <name type="scientific">Flavobacterium luteum</name>
    <dbReference type="NCBI Taxonomy" id="2026654"/>
    <lineage>
        <taxon>Bacteria</taxon>
        <taxon>Pseudomonadati</taxon>
        <taxon>Bacteroidota</taxon>
        <taxon>Flavobacteriia</taxon>
        <taxon>Flavobacteriales</taxon>
        <taxon>Flavobacteriaceae</taxon>
        <taxon>Flavobacterium</taxon>
    </lineage>
</organism>
<dbReference type="SUPFAM" id="SSF56935">
    <property type="entry name" value="Porins"/>
    <property type="match status" value="1"/>
</dbReference>
<evidence type="ECO:0000256" key="2">
    <source>
        <dbReference type="ARBA" id="ARBA00022448"/>
    </source>
</evidence>
<evidence type="ECO:0000313" key="11">
    <source>
        <dbReference type="Proteomes" id="UP000490922"/>
    </source>
</evidence>
<evidence type="ECO:0000256" key="4">
    <source>
        <dbReference type="ARBA" id="ARBA00022692"/>
    </source>
</evidence>
<dbReference type="Proteomes" id="UP000490922">
    <property type="component" value="Unassembled WGS sequence"/>
</dbReference>
<dbReference type="InterPro" id="IPR008969">
    <property type="entry name" value="CarboxyPept-like_regulatory"/>
</dbReference>
<dbReference type="SUPFAM" id="SSF49464">
    <property type="entry name" value="Carboxypeptidase regulatory domain-like"/>
    <property type="match status" value="1"/>
</dbReference>
<feature type="domain" description="Outer membrane protein beta-barrel" evidence="9">
    <location>
        <begin position="393"/>
        <end position="802"/>
    </location>
</feature>
<keyword evidence="5 7" id="KW-0472">Membrane</keyword>
<dbReference type="OrthoDB" id="606851at2"/>
<evidence type="ECO:0000256" key="7">
    <source>
        <dbReference type="PROSITE-ProRule" id="PRU01360"/>
    </source>
</evidence>
<keyword evidence="2 7" id="KW-0813">Transport</keyword>
<gene>
    <name evidence="10" type="ORF">F6464_10200</name>
</gene>
<dbReference type="Pfam" id="PF07715">
    <property type="entry name" value="Plug"/>
    <property type="match status" value="1"/>
</dbReference>
<dbReference type="InterPro" id="IPR037066">
    <property type="entry name" value="Plug_dom_sf"/>
</dbReference>
<reference evidence="10 11" key="1">
    <citation type="submission" date="2019-09" db="EMBL/GenBank/DDBJ databases">
        <title>Flavobacterium sp. nov., isolated from glacier ice.</title>
        <authorList>
            <person name="Liu Q."/>
        </authorList>
    </citation>
    <scope>NUCLEOTIDE SEQUENCE [LARGE SCALE GENOMIC DNA]</scope>
    <source>
        <strain evidence="10 11">NBRC 112527</strain>
    </source>
</reference>
<keyword evidence="6 7" id="KW-0998">Cell outer membrane</keyword>
<comment type="similarity">
    <text evidence="7">Belongs to the TonB-dependent receptor family.</text>
</comment>
<evidence type="ECO:0000256" key="6">
    <source>
        <dbReference type="ARBA" id="ARBA00023237"/>
    </source>
</evidence>
<keyword evidence="10" id="KW-0675">Receptor</keyword>
<dbReference type="Pfam" id="PF13715">
    <property type="entry name" value="CarbopepD_reg_2"/>
    <property type="match status" value="1"/>
</dbReference>
<keyword evidence="4 7" id="KW-0812">Transmembrane</keyword>
<dbReference type="Gene3D" id="2.40.170.20">
    <property type="entry name" value="TonB-dependent receptor, beta-barrel domain"/>
    <property type="match status" value="1"/>
</dbReference>
<evidence type="ECO:0000256" key="1">
    <source>
        <dbReference type="ARBA" id="ARBA00004571"/>
    </source>
</evidence>
<dbReference type="GO" id="GO:0009279">
    <property type="term" value="C:cell outer membrane"/>
    <property type="evidence" value="ECO:0007669"/>
    <property type="project" value="UniProtKB-SubCell"/>
</dbReference>
<dbReference type="InterPro" id="IPR036942">
    <property type="entry name" value="Beta-barrel_TonB_sf"/>
</dbReference>
<proteinExistence type="inferred from homology"/>
<dbReference type="InterPro" id="IPR041700">
    <property type="entry name" value="OMP_b-brl_3"/>
</dbReference>